<dbReference type="PANTHER" id="PTHR20855">
    <property type="entry name" value="ADIPOR/PROGESTIN RECEPTOR-RELATED"/>
    <property type="match status" value="1"/>
</dbReference>
<sequence length="547" mass="61538">MSTTTTMTNTFLVNRKLKARRQSSPVAPNFLIPSLSALDLHHSTSTAPAAVLGSVRALVLSHLADLERRLSQLSQPDFHISDSLKNCTMDEARIWASEGLDMLSTIRADVCSHLPDVPFDAAFVDDLCKTHLHDFSLPRIVDDIRSRLPDVPHLRSSFSAIDFSDMQSKFKEVCSQLPSVSPEFAPSQYLSTLSQRLHSLHTHIYSSHPFVAYRRSSLPTTASVSELLDKVLSSDYVPDVLHRVDGQESKFEKAAREMSEALRQSVNGARLVTYMDLPVEWRNNPFVSRGYRFIPLHKWPAIVLSLFALHNETLNIHTHMIPLLHTALDFVPSLNYAAVPLDRPEQVFTIFAQFCLLGSVIWHTMAGCAHRVSMELCARVDYVGIGWLISATIGTIVYYGFSCHSQASTIYLSLCVITGLLGSVFPFMKWFNDVRYKNWRVLFFLSMAFTGLAPLAHLSYLYGPRNAFAFIEPILPSILSYVIGLVFYITHFPECFLSRHEKLSCWTDWLGGGSHAIWHAFIVLAIYQHKWGMRLMRGGVGGEGCLI</sequence>
<organism evidence="7 8">
    <name type="scientific">Schizopora paradoxa</name>
    <dbReference type="NCBI Taxonomy" id="27342"/>
    <lineage>
        <taxon>Eukaryota</taxon>
        <taxon>Fungi</taxon>
        <taxon>Dikarya</taxon>
        <taxon>Basidiomycota</taxon>
        <taxon>Agaricomycotina</taxon>
        <taxon>Agaricomycetes</taxon>
        <taxon>Hymenochaetales</taxon>
        <taxon>Schizoporaceae</taxon>
        <taxon>Schizopora</taxon>
    </lineage>
</organism>
<reference evidence="7 8" key="1">
    <citation type="submission" date="2015-04" db="EMBL/GenBank/DDBJ databases">
        <title>Complete genome sequence of Schizopora paradoxa KUC8140, a cosmopolitan wood degrader in East Asia.</title>
        <authorList>
            <consortium name="DOE Joint Genome Institute"/>
            <person name="Min B."/>
            <person name="Park H."/>
            <person name="Jang Y."/>
            <person name="Kim J.-J."/>
            <person name="Kim K.H."/>
            <person name="Pangilinan J."/>
            <person name="Lipzen A."/>
            <person name="Riley R."/>
            <person name="Grigoriev I.V."/>
            <person name="Spatafora J.W."/>
            <person name="Choi I.-G."/>
        </authorList>
    </citation>
    <scope>NUCLEOTIDE SEQUENCE [LARGE SCALE GENOMIC DNA]</scope>
    <source>
        <strain evidence="7 8">KUC8140</strain>
    </source>
</reference>
<dbReference type="GO" id="GO:0016020">
    <property type="term" value="C:membrane"/>
    <property type="evidence" value="ECO:0007669"/>
    <property type="project" value="UniProtKB-SubCell"/>
</dbReference>
<keyword evidence="4 6" id="KW-0472">Membrane</keyword>
<evidence type="ECO:0000256" key="2">
    <source>
        <dbReference type="ARBA" id="ARBA00022692"/>
    </source>
</evidence>
<feature type="transmembrane region" description="Helical" evidence="6">
    <location>
        <begin position="509"/>
        <end position="527"/>
    </location>
</feature>
<dbReference type="STRING" id="27342.A0A0H2S8U0"/>
<keyword evidence="8" id="KW-1185">Reference proteome</keyword>
<dbReference type="Pfam" id="PF03006">
    <property type="entry name" value="HlyIII"/>
    <property type="match status" value="1"/>
</dbReference>
<keyword evidence="5" id="KW-0862">Zinc</keyword>
<dbReference type="OrthoDB" id="5585746at2759"/>
<feature type="transmembrane region" description="Helical" evidence="6">
    <location>
        <begin position="467"/>
        <end position="489"/>
    </location>
</feature>
<feature type="binding site" evidence="5">
    <location>
        <position position="519"/>
    </location>
    <ligand>
        <name>Zn(2+)</name>
        <dbReference type="ChEBI" id="CHEBI:29105"/>
    </ligand>
</feature>
<dbReference type="GO" id="GO:0038023">
    <property type="term" value="F:signaling receptor activity"/>
    <property type="evidence" value="ECO:0007669"/>
    <property type="project" value="TreeGrafter"/>
</dbReference>
<keyword evidence="5" id="KW-0479">Metal-binding</keyword>
<dbReference type="AlphaFoldDB" id="A0A0H2S8U0"/>
<evidence type="ECO:0000256" key="1">
    <source>
        <dbReference type="ARBA" id="ARBA00004141"/>
    </source>
</evidence>
<feature type="binding site" evidence="5">
    <location>
        <position position="363"/>
    </location>
    <ligand>
        <name>Zn(2+)</name>
        <dbReference type="ChEBI" id="CHEBI:29105"/>
    </ligand>
</feature>
<dbReference type="InParanoid" id="A0A0H2S8U0"/>
<name>A0A0H2S8U0_9AGAM</name>
<evidence type="ECO:0000256" key="6">
    <source>
        <dbReference type="SAM" id="Phobius"/>
    </source>
</evidence>
<dbReference type="Proteomes" id="UP000053477">
    <property type="component" value="Unassembled WGS sequence"/>
</dbReference>
<evidence type="ECO:0000313" key="7">
    <source>
        <dbReference type="EMBL" id="KLO20344.1"/>
    </source>
</evidence>
<keyword evidence="3 6" id="KW-1133">Transmembrane helix</keyword>
<dbReference type="InterPro" id="IPR004254">
    <property type="entry name" value="AdipoR/HlyIII-related"/>
</dbReference>
<accession>A0A0H2S8U0</accession>
<feature type="binding site" evidence="5">
    <location>
        <position position="515"/>
    </location>
    <ligand>
        <name>Zn(2+)</name>
        <dbReference type="ChEBI" id="CHEBI:29105"/>
    </ligand>
</feature>
<evidence type="ECO:0000256" key="4">
    <source>
        <dbReference type="ARBA" id="ARBA00023136"/>
    </source>
</evidence>
<dbReference type="GO" id="GO:0006882">
    <property type="term" value="P:intracellular zinc ion homeostasis"/>
    <property type="evidence" value="ECO:0007669"/>
    <property type="project" value="TreeGrafter"/>
</dbReference>
<dbReference type="GO" id="GO:0046872">
    <property type="term" value="F:metal ion binding"/>
    <property type="evidence" value="ECO:0007669"/>
    <property type="project" value="UniProtKB-KW"/>
</dbReference>
<feature type="transmembrane region" description="Helical" evidence="6">
    <location>
        <begin position="439"/>
        <end position="460"/>
    </location>
</feature>
<proteinExistence type="predicted"/>
<comment type="subcellular location">
    <subcellularLocation>
        <location evidence="1">Membrane</location>
        <topology evidence="1">Multi-pass membrane protein</topology>
    </subcellularLocation>
</comment>
<evidence type="ECO:0000313" key="8">
    <source>
        <dbReference type="Proteomes" id="UP000053477"/>
    </source>
</evidence>
<evidence type="ECO:0000256" key="3">
    <source>
        <dbReference type="ARBA" id="ARBA00022989"/>
    </source>
</evidence>
<feature type="transmembrane region" description="Helical" evidence="6">
    <location>
        <begin position="382"/>
        <end position="401"/>
    </location>
</feature>
<feature type="transmembrane region" description="Helical" evidence="6">
    <location>
        <begin position="408"/>
        <end position="427"/>
    </location>
</feature>
<keyword evidence="2 6" id="KW-0812">Transmembrane</keyword>
<protein>
    <submittedName>
        <fullName evidence="7">HlyIII-domain-containing protein</fullName>
    </submittedName>
</protein>
<dbReference type="PANTHER" id="PTHR20855:SF97">
    <property type="entry name" value="ADIPOR-LIKE RECEPTOR IZH3-RELATED"/>
    <property type="match status" value="1"/>
</dbReference>
<gene>
    <name evidence="7" type="ORF">SCHPADRAFT_912012</name>
</gene>
<evidence type="ECO:0000256" key="5">
    <source>
        <dbReference type="PIRSR" id="PIRSR604254-1"/>
    </source>
</evidence>
<dbReference type="EMBL" id="KQ085882">
    <property type="protein sequence ID" value="KLO20344.1"/>
    <property type="molecule type" value="Genomic_DNA"/>
</dbReference>